<dbReference type="GO" id="GO:0005525">
    <property type="term" value="F:GTP binding"/>
    <property type="evidence" value="ECO:0007669"/>
    <property type="project" value="UniProtKB-UniRule"/>
</dbReference>
<accession>A0A8C4PXK2</accession>
<dbReference type="PROSITE" id="PS51419">
    <property type="entry name" value="RAB"/>
    <property type="match status" value="1"/>
</dbReference>
<dbReference type="InterPro" id="IPR001806">
    <property type="entry name" value="Small_GTPase"/>
</dbReference>
<evidence type="ECO:0000256" key="6">
    <source>
        <dbReference type="RuleBase" id="RU367128"/>
    </source>
</evidence>
<dbReference type="InterPro" id="IPR030697">
    <property type="entry name" value="Rab29/Rab38/Rab32"/>
</dbReference>
<dbReference type="GO" id="GO:0016020">
    <property type="term" value="C:membrane"/>
    <property type="evidence" value="ECO:0007669"/>
    <property type="project" value="UniProtKB-SubCell"/>
</dbReference>
<dbReference type="GO" id="GO:0005764">
    <property type="term" value="C:lysosome"/>
    <property type="evidence" value="ECO:0007669"/>
    <property type="project" value="TreeGrafter"/>
</dbReference>
<comment type="similarity">
    <text evidence="1 6">Belongs to the small GTPase superfamily. Rab family.</text>
</comment>
<evidence type="ECO:0000313" key="7">
    <source>
        <dbReference type="Ensembl" id="ENSEBUP00000003050.1"/>
    </source>
</evidence>
<dbReference type="SMART" id="SM00174">
    <property type="entry name" value="RHO"/>
    <property type="match status" value="1"/>
</dbReference>
<keyword evidence="8" id="KW-1185">Reference proteome</keyword>
<organism evidence="7 8">
    <name type="scientific">Eptatretus burgeri</name>
    <name type="common">Inshore hagfish</name>
    <dbReference type="NCBI Taxonomy" id="7764"/>
    <lineage>
        <taxon>Eukaryota</taxon>
        <taxon>Metazoa</taxon>
        <taxon>Chordata</taxon>
        <taxon>Craniata</taxon>
        <taxon>Vertebrata</taxon>
        <taxon>Cyclostomata</taxon>
        <taxon>Myxini</taxon>
        <taxon>Myxiniformes</taxon>
        <taxon>Myxinidae</taxon>
        <taxon>Eptatretinae</taxon>
        <taxon>Eptatretus</taxon>
    </lineage>
</organism>
<dbReference type="GO" id="GO:0008333">
    <property type="term" value="P:endosome to lysosome transport"/>
    <property type="evidence" value="ECO:0007669"/>
    <property type="project" value="TreeGrafter"/>
</dbReference>
<evidence type="ECO:0000256" key="3">
    <source>
        <dbReference type="ARBA" id="ARBA00023134"/>
    </source>
</evidence>
<evidence type="ECO:0000256" key="5">
    <source>
        <dbReference type="ARBA" id="ARBA00023289"/>
    </source>
</evidence>
<comment type="subcellular location">
    <subcellularLocation>
        <location evidence="6">Membrane</location>
        <topology evidence="6">Lipid-anchor</topology>
    </subcellularLocation>
</comment>
<dbReference type="SUPFAM" id="SSF52540">
    <property type="entry name" value="P-loop containing nucleoside triphosphate hydrolases"/>
    <property type="match status" value="1"/>
</dbReference>
<keyword evidence="4 6" id="KW-0449">Lipoprotein</keyword>
<keyword evidence="5 6" id="KW-0636">Prenylation</keyword>
<dbReference type="Gene3D" id="3.40.50.300">
    <property type="entry name" value="P-loop containing nucleotide triphosphate hydrolases"/>
    <property type="match status" value="1"/>
</dbReference>
<dbReference type="PRINTS" id="PR00449">
    <property type="entry name" value="RASTRNSFRMNG"/>
</dbReference>
<dbReference type="GeneTree" id="ENSGT00940000159363"/>
<dbReference type="SMART" id="SM00175">
    <property type="entry name" value="RAB"/>
    <property type="match status" value="1"/>
</dbReference>
<dbReference type="SMART" id="SM00173">
    <property type="entry name" value="RAS"/>
    <property type="match status" value="1"/>
</dbReference>
<evidence type="ECO:0000256" key="4">
    <source>
        <dbReference type="ARBA" id="ARBA00023288"/>
    </source>
</evidence>
<dbReference type="AlphaFoldDB" id="A0A8C4PXK2"/>
<name>A0A8C4PXK2_EPTBU</name>
<dbReference type="GO" id="GO:0005770">
    <property type="term" value="C:late endosome"/>
    <property type="evidence" value="ECO:0007669"/>
    <property type="project" value="TreeGrafter"/>
</dbReference>
<dbReference type="SMART" id="SM00176">
    <property type="entry name" value="RAN"/>
    <property type="match status" value="1"/>
</dbReference>
<dbReference type="PROSITE" id="PS51421">
    <property type="entry name" value="RAS"/>
    <property type="match status" value="1"/>
</dbReference>
<dbReference type="FunFam" id="3.40.50.300:FF:000222">
    <property type="entry name" value="RAB32, member RAS oncogene family"/>
    <property type="match status" value="1"/>
</dbReference>
<dbReference type="GO" id="GO:0045335">
    <property type="term" value="C:phagocytic vesicle"/>
    <property type="evidence" value="ECO:0007669"/>
    <property type="project" value="TreeGrafter"/>
</dbReference>
<dbReference type="GO" id="GO:0003924">
    <property type="term" value="F:GTPase activity"/>
    <property type="evidence" value="ECO:0007669"/>
    <property type="project" value="UniProtKB-UniRule"/>
</dbReference>
<keyword evidence="6" id="KW-0472">Membrane</keyword>
<keyword evidence="2 6" id="KW-0547">Nucleotide-binding</keyword>
<reference evidence="7" key="2">
    <citation type="submission" date="2025-09" db="UniProtKB">
        <authorList>
            <consortium name="Ensembl"/>
        </authorList>
    </citation>
    <scope>IDENTIFICATION</scope>
</reference>
<evidence type="ECO:0000256" key="2">
    <source>
        <dbReference type="ARBA" id="ARBA00022741"/>
    </source>
</evidence>
<protein>
    <recommendedName>
        <fullName evidence="6">Ras-related protein Rab</fullName>
    </recommendedName>
</protein>
<dbReference type="Ensembl" id="ENSEBUT00000003414.1">
    <property type="protein sequence ID" value="ENSEBUP00000003050.1"/>
    <property type="gene ID" value="ENSEBUG00000002259.1"/>
</dbReference>
<dbReference type="NCBIfam" id="TIGR00231">
    <property type="entry name" value="small_GTP"/>
    <property type="match status" value="1"/>
</dbReference>
<dbReference type="Pfam" id="PF00071">
    <property type="entry name" value="Ras"/>
    <property type="match status" value="1"/>
</dbReference>
<dbReference type="PANTHER" id="PTHR47981">
    <property type="entry name" value="RAB FAMILY"/>
    <property type="match status" value="1"/>
</dbReference>
<dbReference type="CDD" id="cd04107">
    <property type="entry name" value="Rab32_Rab38"/>
    <property type="match status" value="1"/>
</dbReference>
<comment type="function">
    <text evidence="6">The small GTPases Rab are key regulators in vesicle trafficking.</text>
</comment>
<dbReference type="InterPro" id="IPR027417">
    <property type="entry name" value="P-loop_NTPase"/>
</dbReference>
<proteinExistence type="inferred from homology"/>
<dbReference type="GO" id="GO:0090385">
    <property type="term" value="P:phagosome-lysosome fusion"/>
    <property type="evidence" value="ECO:0007669"/>
    <property type="project" value="TreeGrafter"/>
</dbReference>
<evidence type="ECO:0000256" key="1">
    <source>
        <dbReference type="ARBA" id="ARBA00006270"/>
    </source>
</evidence>
<dbReference type="OMA" id="NNFIGWT"/>
<dbReference type="InterPro" id="IPR005225">
    <property type="entry name" value="Small_GTP-bd"/>
</dbReference>
<keyword evidence="3 6" id="KW-0342">GTP-binding</keyword>
<evidence type="ECO:0000313" key="8">
    <source>
        <dbReference type="Proteomes" id="UP000694388"/>
    </source>
</evidence>
<dbReference type="GO" id="GO:0005802">
    <property type="term" value="C:trans-Golgi network"/>
    <property type="evidence" value="ECO:0007669"/>
    <property type="project" value="UniProtKB-UniRule"/>
</dbReference>
<dbReference type="Proteomes" id="UP000694388">
    <property type="component" value="Unplaced"/>
</dbReference>
<dbReference type="PANTHER" id="PTHR47981:SF42">
    <property type="entry name" value="RAS-RELATED PROTEIN RAB-7L1-LIKE ISOFORM X1"/>
    <property type="match status" value="1"/>
</dbReference>
<sequence length="208" mass="23696">MVSNFLFKVLIVGDPLVGKTSFVQRYVNKTFSKHYRATVGVDFALKVLRWSDTETLRLQLWDVAGQERFASMTRLYYKDAAGCLLMFDVSSSNTFYNCIGWKQDLDSKMQQRDGQAVPCILLANKCDLGEWAIGQTEVDQFSREHNFIGWMETSVKENRNIEKAVSVLINEMMVRASEGGHSVAADGGHLHLDYANDGHNRHRCCWET</sequence>
<reference evidence="7" key="1">
    <citation type="submission" date="2025-08" db="UniProtKB">
        <authorList>
            <consortium name="Ensembl"/>
        </authorList>
    </citation>
    <scope>IDENTIFICATION</scope>
</reference>